<dbReference type="Pfam" id="PF15886">
    <property type="entry name" value="CBM39"/>
    <property type="match status" value="1"/>
</dbReference>
<feature type="domain" description="CBM39" evidence="9">
    <location>
        <begin position="27"/>
        <end position="128"/>
    </location>
</feature>
<dbReference type="GO" id="GO:0005576">
    <property type="term" value="C:extracellular region"/>
    <property type="evidence" value="ECO:0007669"/>
    <property type="project" value="UniProtKB-ARBA"/>
</dbReference>
<dbReference type="PROSITE" id="PS51969">
    <property type="entry name" value="CBM39"/>
    <property type="match status" value="1"/>
</dbReference>
<dbReference type="eggNOG" id="ENOG502RVCU">
    <property type="taxonomic scope" value="Eukaryota"/>
</dbReference>
<dbReference type="InterPro" id="IPR035806">
    <property type="entry name" value="GH16_GRP_C"/>
</dbReference>
<evidence type="ECO:0000313" key="11">
    <source>
        <dbReference type="EnsemblMetazoa" id="ADAC005058-PA"/>
    </source>
</evidence>
<dbReference type="InterPro" id="IPR031756">
    <property type="entry name" value="BGBP_N"/>
</dbReference>
<name>W5JFT8_ANODA</name>
<dbReference type="Proteomes" id="UP000000673">
    <property type="component" value="Unassembled WGS sequence"/>
</dbReference>
<dbReference type="VEuPathDB" id="VectorBase:ADAC005058"/>
<dbReference type="GO" id="GO:0045088">
    <property type="term" value="P:regulation of innate immune response"/>
    <property type="evidence" value="ECO:0007669"/>
    <property type="project" value="UniProtKB-ARBA"/>
</dbReference>
<keyword evidence="4" id="KW-0391">Immunity</keyword>
<dbReference type="EMBL" id="ADMH02001279">
    <property type="protein sequence ID" value="ETN63242.1"/>
    <property type="molecule type" value="Genomic_DNA"/>
</dbReference>
<dbReference type="CDD" id="cd02179">
    <property type="entry name" value="GH16_beta_GRP"/>
    <property type="match status" value="1"/>
</dbReference>
<evidence type="ECO:0000313" key="12">
    <source>
        <dbReference type="Proteomes" id="UP000000673"/>
    </source>
</evidence>
<proteinExistence type="inferred from homology"/>
<dbReference type="EnsemblMetazoa" id="ADAC005058-RA">
    <property type="protein sequence ID" value="ADAC005058-PA"/>
    <property type="gene ID" value="ADAC005058"/>
</dbReference>
<evidence type="ECO:0000256" key="2">
    <source>
        <dbReference type="ARBA" id="ARBA00022588"/>
    </source>
</evidence>
<dbReference type="STRING" id="43151.W5JFT8"/>
<keyword evidence="5" id="KW-0325">Glycoprotein</keyword>
<dbReference type="Gene3D" id="2.60.120.200">
    <property type="match status" value="1"/>
</dbReference>
<evidence type="ECO:0000313" key="10">
    <source>
        <dbReference type="EMBL" id="ETN63242.1"/>
    </source>
</evidence>
<evidence type="ECO:0000259" key="8">
    <source>
        <dbReference type="PROSITE" id="PS51762"/>
    </source>
</evidence>
<keyword evidence="3 7" id="KW-0732">Signal</keyword>
<dbReference type="InterPro" id="IPR050546">
    <property type="entry name" value="Glycosyl_Hydrlase_16"/>
</dbReference>
<dbReference type="AlphaFoldDB" id="W5JFT8"/>
<dbReference type="HOGENOM" id="CLU_019533_2_0_1"/>
<reference evidence="10" key="2">
    <citation type="submission" date="2010-05" db="EMBL/GenBank/DDBJ databases">
        <authorList>
            <person name="Almeida L.G."/>
            <person name="Nicolas M.F."/>
            <person name="Souza R.C."/>
            <person name="Vasconcelos A.T.R."/>
        </authorList>
    </citation>
    <scope>NUCLEOTIDE SEQUENCE</scope>
</reference>
<dbReference type="Gene3D" id="2.60.40.2140">
    <property type="entry name" value="Beta-1,3-glucan-recognition protein, N-terminal domain"/>
    <property type="match status" value="1"/>
</dbReference>
<keyword evidence="12" id="KW-1185">Reference proteome</keyword>
<evidence type="ECO:0000256" key="7">
    <source>
        <dbReference type="SAM" id="SignalP"/>
    </source>
</evidence>
<evidence type="ECO:0000256" key="1">
    <source>
        <dbReference type="ARBA" id="ARBA00008781"/>
    </source>
</evidence>
<organism evidence="10">
    <name type="scientific">Anopheles darlingi</name>
    <name type="common">Mosquito</name>
    <dbReference type="NCBI Taxonomy" id="43151"/>
    <lineage>
        <taxon>Eukaryota</taxon>
        <taxon>Metazoa</taxon>
        <taxon>Ecdysozoa</taxon>
        <taxon>Arthropoda</taxon>
        <taxon>Hexapoda</taxon>
        <taxon>Insecta</taxon>
        <taxon>Pterygota</taxon>
        <taxon>Neoptera</taxon>
        <taxon>Endopterygota</taxon>
        <taxon>Diptera</taxon>
        <taxon>Nematocera</taxon>
        <taxon>Culicoidea</taxon>
        <taxon>Culicidae</taxon>
        <taxon>Anophelinae</taxon>
        <taxon>Anopheles</taxon>
    </lineage>
</organism>
<dbReference type="GO" id="GO:0030246">
    <property type="term" value="F:carbohydrate binding"/>
    <property type="evidence" value="ECO:0007669"/>
    <property type="project" value="InterPro"/>
</dbReference>
<dbReference type="InterPro" id="IPR013320">
    <property type="entry name" value="ConA-like_dom_sf"/>
</dbReference>
<evidence type="ECO:0000256" key="4">
    <source>
        <dbReference type="ARBA" id="ARBA00022859"/>
    </source>
</evidence>
<dbReference type="OMA" id="WSDSFHN"/>
<dbReference type="PANTHER" id="PTHR10963">
    <property type="entry name" value="GLYCOSYL HYDROLASE-RELATED"/>
    <property type="match status" value="1"/>
</dbReference>
<comment type="similarity">
    <text evidence="1">Belongs to the insect beta-1,3-glucan binding protein family.</text>
</comment>
<reference evidence="11" key="4">
    <citation type="submission" date="2015-06" db="UniProtKB">
        <authorList>
            <consortium name="EnsemblMetazoa"/>
        </authorList>
    </citation>
    <scope>IDENTIFICATION</scope>
</reference>
<feature type="domain" description="GH16" evidence="8">
    <location>
        <begin position="182"/>
        <end position="518"/>
    </location>
</feature>
<feature type="chain" id="PRO_5010155359" evidence="7">
    <location>
        <begin position="20"/>
        <end position="518"/>
    </location>
</feature>
<sequence>MEKFLHFLLLLFNISVCNGDPRRVGRYQPPKPRFEVFDPQGLIVWINADPGISSFTFHGKLNQQFSQSYDVGRWAQTITKVKNGRYLLIDREAKLVPGDMIYYRTIIVRNGQTYRTSSGSFTVRELRPASTTPAPATGLTFRSGADDADDDDDDDYGPFVHGTNDRRTKDVRSTATQTELDNGMDGNCLPGITTVNGRAVCSGQLLFEDQFDGRALDQRKWRLENRFASEPDNEFVVYADFKENVYLKSGNLVIRATLFEDKFGPGSTNNQFRFADECTGDRSSRDCIRDTKIDFDMIPPILTAQVSTINSFRFTYGKVVIRAKLPQGNWIFPQLYLVPSTDYYGRDRYASGLMRLAFVPGGPRLTNQLSGGLLISDTEPLRCSKMCTLTRDIRWNADYHEYGLKWTPEGVWMEVDGEVYCFIDPGEGLHRNIESQRSQIARLWRLSGNRMAPFDKDFHVVLGIGVGGHYDFHQFGEKPWKDLGVKAMYTFWKAKDRWHSTWTANSTLMVDYVRVYAV</sequence>
<evidence type="ECO:0000256" key="6">
    <source>
        <dbReference type="SAM" id="MobiDB-lite"/>
    </source>
</evidence>
<dbReference type="GO" id="GO:0004553">
    <property type="term" value="F:hydrolase activity, hydrolyzing O-glycosyl compounds"/>
    <property type="evidence" value="ECO:0007669"/>
    <property type="project" value="InterPro"/>
</dbReference>
<feature type="signal peptide" evidence="7">
    <location>
        <begin position="1"/>
        <end position="19"/>
    </location>
</feature>
<dbReference type="InterPro" id="IPR043030">
    <property type="entry name" value="BGBP_N_sf"/>
</dbReference>
<reference evidence="10" key="3">
    <citation type="journal article" date="2013" name="Nucleic Acids Res.">
        <title>The genome of Anopheles darlingi, the main neotropical malaria vector.</title>
        <authorList>
            <person name="Marinotti O."/>
            <person name="Cerqueira G.C."/>
            <person name="de Almeida L.G."/>
            <person name="Ferro M.I."/>
            <person name="Loreto E.L."/>
            <person name="Zaha A."/>
            <person name="Teixeira S.M."/>
            <person name="Wespiser A.R."/>
            <person name="Almeida E Silva A."/>
            <person name="Schlindwein A.D."/>
            <person name="Pacheco A.C."/>
            <person name="Silva A.L."/>
            <person name="Graveley B.R."/>
            <person name="Walenz B.P."/>
            <person name="Lima Bde A."/>
            <person name="Ribeiro C.A."/>
            <person name="Nunes-Silva C.G."/>
            <person name="de Carvalho C.R."/>
            <person name="Soares C.M."/>
            <person name="de Menezes C.B."/>
            <person name="Matiolli C."/>
            <person name="Caffrey D."/>
            <person name="Araujo D.A."/>
            <person name="de Oliveira D.M."/>
            <person name="Golenbock D."/>
            <person name="Grisard E.C."/>
            <person name="Fantinatti-Garboggini F."/>
            <person name="de Carvalho F.M."/>
            <person name="Barcellos F.G."/>
            <person name="Prosdocimi F."/>
            <person name="May G."/>
            <person name="Azevedo Junior G.M."/>
            <person name="Guimaraes G.M."/>
            <person name="Goldman G.H."/>
            <person name="Padilha I.Q."/>
            <person name="Batista Jda S."/>
            <person name="Ferro J.A."/>
            <person name="Ribeiro J.M."/>
            <person name="Fietto J.L."/>
            <person name="Dabbas K.M."/>
            <person name="Cerdeira L."/>
            <person name="Agnez-Lima L.F."/>
            <person name="Brocchi M."/>
            <person name="de Carvalho M.O."/>
            <person name="Teixeira Mde M."/>
            <person name="Diniz Maia Mde M."/>
            <person name="Goldman M.H."/>
            <person name="Cruz Schneider M.P."/>
            <person name="Felipe M.S."/>
            <person name="Hungria M."/>
            <person name="Nicolas M.F."/>
            <person name="Pereira M."/>
            <person name="Montes M.A."/>
            <person name="Cantao M.E."/>
            <person name="Vincentz M."/>
            <person name="Rafael M.S."/>
            <person name="Silverman N."/>
            <person name="Stoco P.H."/>
            <person name="Souza R.C."/>
            <person name="Vicentini R."/>
            <person name="Gazzinelli R.T."/>
            <person name="Neves Rde O."/>
            <person name="Silva R."/>
            <person name="Astolfi-Filho S."/>
            <person name="Maciel T.E."/>
            <person name="Urmenyi T.P."/>
            <person name="Tadei W.P."/>
            <person name="Camargo E.P."/>
            <person name="de Vasconcelos A.T."/>
        </authorList>
    </citation>
    <scope>NUCLEOTIDE SEQUENCE</scope>
</reference>
<dbReference type="PANTHER" id="PTHR10963:SF60">
    <property type="entry name" value="GRAM-NEGATIVE BACTERIA-BINDING PROTEIN 1-RELATED"/>
    <property type="match status" value="1"/>
</dbReference>
<dbReference type="FunCoup" id="W5JFT8">
    <property type="interactions" value="49"/>
</dbReference>
<dbReference type="GO" id="GO:0045087">
    <property type="term" value="P:innate immune response"/>
    <property type="evidence" value="ECO:0007669"/>
    <property type="project" value="UniProtKB-KW"/>
</dbReference>
<dbReference type="VEuPathDB" id="VectorBase:ADAR2_010283"/>
<dbReference type="FunFam" id="2.60.120.200:FF:000235">
    <property type="entry name" value="Beta-1,3-glucan-binding protein"/>
    <property type="match status" value="1"/>
</dbReference>
<accession>W5JFT8</accession>
<reference evidence="10 12" key="1">
    <citation type="journal article" date="2010" name="BMC Genomics">
        <title>Combination of measures distinguishes pre-miRNAs from other stem-loops in the genome of the newly sequenced Anopheles darlingi.</title>
        <authorList>
            <person name="Mendes N.D."/>
            <person name="Freitas A.T."/>
            <person name="Vasconcelos A.T."/>
            <person name="Sagot M.F."/>
        </authorList>
    </citation>
    <scope>NUCLEOTIDE SEQUENCE</scope>
</reference>
<dbReference type="InterPro" id="IPR000757">
    <property type="entry name" value="Beta-glucanase-like"/>
</dbReference>
<gene>
    <name evidence="10" type="ORF">AND_005058</name>
</gene>
<feature type="region of interest" description="Disordered" evidence="6">
    <location>
        <begin position="128"/>
        <end position="152"/>
    </location>
</feature>
<protein>
    <submittedName>
        <fullName evidence="10">Gram negative binding protein subgroup A</fullName>
    </submittedName>
</protein>
<dbReference type="GO" id="GO:0005975">
    <property type="term" value="P:carbohydrate metabolic process"/>
    <property type="evidence" value="ECO:0007669"/>
    <property type="project" value="InterPro"/>
</dbReference>
<keyword evidence="2" id="KW-0399">Innate immunity</keyword>
<dbReference type="SUPFAM" id="SSF49899">
    <property type="entry name" value="Concanavalin A-like lectins/glucanases"/>
    <property type="match status" value="1"/>
</dbReference>
<dbReference type="PROSITE" id="PS51762">
    <property type="entry name" value="GH16_2"/>
    <property type="match status" value="1"/>
</dbReference>
<evidence type="ECO:0000259" key="9">
    <source>
        <dbReference type="PROSITE" id="PS51969"/>
    </source>
</evidence>
<evidence type="ECO:0000256" key="3">
    <source>
        <dbReference type="ARBA" id="ARBA00022729"/>
    </source>
</evidence>
<evidence type="ECO:0000256" key="5">
    <source>
        <dbReference type="ARBA" id="ARBA00023180"/>
    </source>
</evidence>